<dbReference type="AlphaFoldDB" id="A0A9D4PL19"/>
<proteinExistence type="predicted"/>
<evidence type="ECO:0000313" key="2">
    <source>
        <dbReference type="Proteomes" id="UP000821837"/>
    </source>
</evidence>
<comment type="caution">
    <text evidence="1">The sequence shown here is derived from an EMBL/GenBank/DDBJ whole genome shotgun (WGS) entry which is preliminary data.</text>
</comment>
<dbReference type="VEuPathDB" id="VectorBase:RSAN_050244"/>
<sequence>MIRAELLPYDFHAQMRRELRTQLLDKPLIEYARAMQELHEYADPMALNAERIERIIRQSHPTSIAKHLHSSQCRRLNELFVEAHQMQAAIVASCTYRPPLLPPIVCSPAAPGIDMQAKGEGKPQVARWENPRR</sequence>
<accession>A0A9D4PL19</accession>
<name>A0A9D4PL19_RHISA</name>
<protein>
    <submittedName>
        <fullName evidence="1">Uncharacterized protein</fullName>
    </submittedName>
</protein>
<dbReference type="EMBL" id="JABSTV010001252">
    <property type="protein sequence ID" value="KAH7946539.1"/>
    <property type="molecule type" value="Genomic_DNA"/>
</dbReference>
<keyword evidence="2" id="KW-1185">Reference proteome</keyword>
<reference evidence="1" key="2">
    <citation type="submission" date="2021-09" db="EMBL/GenBank/DDBJ databases">
        <authorList>
            <person name="Jia N."/>
            <person name="Wang J."/>
            <person name="Shi W."/>
            <person name="Du L."/>
            <person name="Sun Y."/>
            <person name="Zhan W."/>
            <person name="Jiang J."/>
            <person name="Wang Q."/>
            <person name="Zhang B."/>
            <person name="Ji P."/>
            <person name="Sakyi L.B."/>
            <person name="Cui X."/>
            <person name="Yuan T."/>
            <person name="Jiang B."/>
            <person name="Yang W."/>
            <person name="Lam T.T.-Y."/>
            <person name="Chang Q."/>
            <person name="Ding S."/>
            <person name="Wang X."/>
            <person name="Zhu J."/>
            <person name="Ruan X."/>
            <person name="Zhao L."/>
            <person name="Wei J."/>
            <person name="Que T."/>
            <person name="Du C."/>
            <person name="Cheng J."/>
            <person name="Dai P."/>
            <person name="Han X."/>
            <person name="Huang E."/>
            <person name="Gao Y."/>
            <person name="Liu J."/>
            <person name="Shao H."/>
            <person name="Ye R."/>
            <person name="Li L."/>
            <person name="Wei W."/>
            <person name="Wang X."/>
            <person name="Wang C."/>
            <person name="Huo Q."/>
            <person name="Li W."/>
            <person name="Guo W."/>
            <person name="Chen H."/>
            <person name="Chen S."/>
            <person name="Zhou L."/>
            <person name="Zhou L."/>
            <person name="Ni X."/>
            <person name="Tian J."/>
            <person name="Zhou Y."/>
            <person name="Sheng Y."/>
            <person name="Liu T."/>
            <person name="Pan Y."/>
            <person name="Xia L."/>
            <person name="Li J."/>
            <person name="Zhao F."/>
            <person name="Cao W."/>
        </authorList>
    </citation>
    <scope>NUCLEOTIDE SEQUENCE</scope>
    <source>
        <strain evidence="1">Rsan-2018</strain>
        <tissue evidence="1">Larvae</tissue>
    </source>
</reference>
<reference evidence="1" key="1">
    <citation type="journal article" date="2020" name="Cell">
        <title>Large-Scale Comparative Analyses of Tick Genomes Elucidate Their Genetic Diversity and Vector Capacities.</title>
        <authorList>
            <consortium name="Tick Genome and Microbiome Consortium (TIGMIC)"/>
            <person name="Jia N."/>
            <person name="Wang J."/>
            <person name="Shi W."/>
            <person name="Du L."/>
            <person name="Sun Y."/>
            <person name="Zhan W."/>
            <person name="Jiang J.F."/>
            <person name="Wang Q."/>
            <person name="Zhang B."/>
            <person name="Ji P."/>
            <person name="Bell-Sakyi L."/>
            <person name="Cui X.M."/>
            <person name="Yuan T.T."/>
            <person name="Jiang B.G."/>
            <person name="Yang W.F."/>
            <person name="Lam T.T."/>
            <person name="Chang Q.C."/>
            <person name="Ding S.J."/>
            <person name="Wang X.J."/>
            <person name="Zhu J.G."/>
            <person name="Ruan X.D."/>
            <person name="Zhao L."/>
            <person name="Wei J.T."/>
            <person name="Ye R.Z."/>
            <person name="Que T.C."/>
            <person name="Du C.H."/>
            <person name="Zhou Y.H."/>
            <person name="Cheng J.X."/>
            <person name="Dai P.F."/>
            <person name="Guo W.B."/>
            <person name="Han X.H."/>
            <person name="Huang E.J."/>
            <person name="Li L.F."/>
            <person name="Wei W."/>
            <person name="Gao Y.C."/>
            <person name="Liu J.Z."/>
            <person name="Shao H.Z."/>
            <person name="Wang X."/>
            <person name="Wang C.C."/>
            <person name="Yang T.C."/>
            <person name="Huo Q.B."/>
            <person name="Li W."/>
            <person name="Chen H.Y."/>
            <person name="Chen S.E."/>
            <person name="Zhou L.G."/>
            <person name="Ni X.B."/>
            <person name="Tian J.H."/>
            <person name="Sheng Y."/>
            <person name="Liu T."/>
            <person name="Pan Y.S."/>
            <person name="Xia L.Y."/>
            <person name="Li J."/>
            <person name="Zhao F."/>
            <person name="Cao W.C."/>
        </authorList>
    </citation>
    <scope>NUCLEOTIDE SEQUENCE</scope>
    <source>
        <strain evidence="1">Rsan-2018</strain>
    </source>
</reference>
<evidence type="ECO:0000313" key="1">
    <source>
        <dbReference type="EMBL" id="KAH7946539.1"/>
    </source>
</evidence>
<dbReference type="Proteomes" id="UP000821837">
    <property type="component" value="Chromosome 6"/>
</dbReference>
<organism evidence="1 2">
    <name type="scientific">Rhipicephalus sanguineus</name>
    <name type="common">Brown dog tick</name>
    <name type="synonym">Ixodes sanguineus</name>
    <dbReference type="NCBI Taxonomy" id="34632"/>
    <lineage>
        <taxon>Eukaryota</taxon>
        <taxon>Metazoa</taxon>
        <taxon>Ecdysozoa</taxon>
        <taxon>Arthropoda</taxon>
        <taxon>Chelicerata</taxon>
        <taxon>Arachnida</taxon>
        <taxon>Acari</taxon>
        <taxon>Parasitiformes</taxon>
        <taxon>Ixodida</taxon>
        <taxon>Ixodoidea</taxon>
        <taxon>Ixodidae</taxon>
        <taxon>Rhipicephalinae</taxon>
        <taxon>Rhipicephalus</taxon>
        <taxon>Rhipicephalus</taxon>
    </lineage>
</organism>
<gene>
    <name evidence="1" type="ORF">HPB52_000932</name>
</gene>